<feature type="domain" description="DUF1559" evidence="2">
    <location>
        <begin position="32"/>
        <end position="295"/>
    </location>
</feature>
<proteinExistence type="predicted"/>
<dbReference type="RefSeq" id="WP_145421781.1">
    <property type="nucleotide sequence ID" value="NZ_CP036526.1"/>
</dbReference>
<dbReference type="InterPro" id="IPR011453">
    <property type="entry name" value="DUF1559"/>
</dbReference>
<dbReference type="Pfam" id="PF07596">
    <property type="entry name" value="SBP_bac_10"/>
    <property type="match status" value="1"/>
</dbReference>
<keyword evidence="1" id="KW-0812">Transmembrane</keyword>
<dbReference type="InterPro" id="IPR045584">
    <property type="entry name" value="Pilin-like"/>
</dbReference>
<dbReference type="Gene3D" id="3.30.700.10">
    <property type="entry name" value="Glycoprotein, Type 4 Pilin"/>
    <property type="match status" value="1"/>
</dbReference>
<dbReference type="NCBIfam" id="TIGR02532">
    <property type="entry name" value="IV_pilin_GFxxxE"/>
    <property type="match status" value="1"/>
</dbReference>
<dbReference type="OrthoDB" id="255848at2"/>
<dbReference type="Pfam" id="PF07963">
    <property type="entry name" value="N_methyl"/>
    <property type="match status" value="1"/>
</dbReference>
<dbReference type="PANTHER" id="PTHR30093:SF2">
    <property type="entry name" value="TYPE II SECRETION SYSTEM PROTEIN H"/>
    <property type="match status" value="1"/>
</dbReference>
<dbReference type="Proteomes" id="UP000319817">
    <property type="component" value="Chromosome"/>
</dbReference>
<evidence type="ECO:0000256" key="1">
    <source>
        <dbReference type="SAM" id="Phobius"/>
    </source>
</evidence>
<dbReference type="PANTHER" id="PTHR30093">
    <property type="entry name" value="GENERAL SECRETION PATHWAY PROTEIN G"/>
    <property type="match status" value="1"/>
</dbReference>
<dbReference type="PROSITE" id="PS00409">
    <property type="entry name" value="PROKAR_NTER_METHYL"/>
    <property type="match status" value="1"/>
</dbReference>
<feature type="transmembrane region" description="Helical" evidence="1">
    <location>
        <begin position="7"/>
        <end position="28"/>
    </location>
</feature>
<keyword evidence="4" id="KW-1185">Reference proteome</keyword>
<keyword evidence="1" id="KW-1133">Transmembrane helix</keyword>
<protein>
    <recommendedName>
        <fullName evidence="2">DUF1559 domain-containing protein</fullName>
    </recommendedName>
</protein>
<evidence type="ECO:0000259" key="2">
    <source>
        <dbReference type="Pfam" id="PF07596"/>
    </source>
</evidence>
<reference evidence="3 4" key="1">
    <citation type="submission" date="2019-02" db="EMBL/GenBank/DDBJ databases">
        <title>Deep-cultivation of Planctomycetes and their phenomic and genomic characterization uncovers novel biology.</title>
        <authorList>
            <person name="Wiegand S."/>
            <person name="Jogler M."/>
            <person name="Boedeker C."/>
            <person name="Pinto D."/>
            <person name="Vollmers J."/>
            <person name="Rivas-Marin E."/>
            <person name="Kohn T."/>
            <person name="Peeters S.H."/>
            <person name="Heuer A."/>
            <person name="Rast P."/>
            <person name="Oberbeckmann S."/>
            <person name="Bunk B."/>
            <person name="Jeske O."/>
            <person name="Meyerdierks A."/>
            <person name="Storesund J.E."/>
            <person name="Kallscheuer N."/>
            <person name="Luecker S."/>
            <person name="Lage O.M."/>
            <person name="Pohl T."/>
            <person name="Merkel B.J."/>
            <person name="Hornburger P."/>
            <person name="Mueller R.-W."/>
            <person name="Bruemmer F."/>
            <person name="Labrenz M."/>
            <person name="Spormann A.M."/>
            <person name="Op den Camp H."/>
            <person name="Overmann J."/>
            <person name="Amann R."/>
            <person name="Jetten M.S.M."/>
            <person name="Mascher T."/>
            <person name="Medema M.H."/>
            <person name="Devos D.P."/>
            <person name="Kaster A.-K."/>
            <person name="Ovreas L."/>
            <person name="Rohde M."/>
            <person name="Galperin M.Y."/>
            <person name="Jogler C."/>
        </authorList>
    </citation>
    <scope>NUCLEOTIDE SEQUENCE [LARGE SCALE GENOMIC DNA]</scope>
    <source>
        <strain evidence="3 4">K23_9</strain>
    </source>
</reference>
<dbReference type="EMBL" id="CP036526">
    <property type="protein sequence ID" value="QDT13870.1"/>
    <property type="molecule type" value="Genomic_DNA"/>
</dbReference>
<dbReference type="AlphaFoldDB" id="A0A517P3B0"/>
<accession>A0A517P3B0</accession>
<evidence type="ECO:0000313" key="3">
    <source>
        <dbReference type="EMBL" id="QDT13870.1"/>
    </source>
</evidence>
<dbReference type="InterPro" id="IPR012902">
    <property type="entry name" value="N_methyl_site"/>
</dbReference>
<gene>
    <name evidence="3" type="ORF">K239x_58900</name>
</gene>
<evidence type="ECO:0000313" key="4">
    <source>
        <dbReference type="Proteomes" id="UP000319817"/>
    </source>
</evidence>
<sequence>MGGRRKGFTLVELLVVIAIVGIMVGLLMPAVQAAREAARVVQCQNHLKQISLACLSYETTFKRYPGYAGEWRPTFIHYETNGRPQLALSGDTWLTQIMPFMEQGKLFREVTGLASRDDDSVTEFDRRAVRIPVETFHCPTRRDAKAYPLVGSYMSRYGARAARTDYAMNGGSAEQSEDNSLLINHKQDGIWTLGKRTKTNRVFDGLSHTYLTGEKAMDSQRYETGDCYGDRSPVAGWNKSWMSSHSYVRYAARPPAMDRVNNCLTCHDFGSAHATGWNVAMSDGSVQMTNYSLDLKLHHARGSVAGMEIQDYEH</sequence>
<organism evidence="3 4">
    <name type="scientific">Stieleria marina</name>
    <dbReference type="NCBI Taxonomy" id="1930275"/>
    <lineage>
        <taxon>Bacteria</taxon>
        <taxon>Pseudomonadati</taxon>
        <taxon>Planctomycetota</taxon>
        <taxon>Planctomycetia</taxon>
        <taxon>Pirellulales</taxon>
        <taxon>Pirellulaceae</taxon>
        <taxon>Stieleria</taxon>
    </lineage>
</organism>
<keyword evidence="1" id="KW-0472">Membrane</keyword>
<dbReference type="SUPFAM" id="SSF54523">
    <property type="entry name" value="Pili subunits"/>
    <property type="match status" value="1"/>
</dbReference>
<name>A0A517P3B0_9BACT</name>